<comment type="caution">
    <text evidence="2">The sequence shown here is derived from an EMBL/GenBank/DDBJ whole genome shotgun (WGS) entry which is preliminary data.</text>
</comment>
<dbReference type="Proteomes" id="UP000015354">
    <property type="component" value="Unassembled WGS sequence"/>
</dbReference>
<gene>
    <name evidence="3" type="ORF">STCU_00176</name>
    <name evidence="2" type="ORF">STCU_06310</name>
</gene>
<feature type="region of interest" description="Disordered" evidence="1">
    <location>
        <begin position="98"/>
        <end position="157"/>
    </location>
</feature>
<sequence>MPPKTQAKKQRVRVTNKALEARQFSSVRLPQKSEVAAVKVNVDAMYRAQEPNSSVPAAPAPASGGATFDPIPNDPMFYAVENSQYWPPPTVAELQERTGVAAASADGFDTYDRRDDEKRARQARQKIVKGELNHPRGKPRQNRIVVYESSSDEDEKK</sequence>
<dbReference type="AlphaFoldDB" id="S9U5T3"/>
<evidence type="ECO:0000256" key="1">
    <source>
        <dbReference type="SAM" id="MobiDB-lite"/>
    </source>
</evidence>
<reference evidence="2" key="2">
    <citation type="submission" date="2013-03" db="EMBL/GenBank/DDBJ databases">
        <authorList>
            <person name="Motta M.C.M."/>
            <person name="Martins A.C.A."/>
            <person name="Preta C.M.C.C."/>
            <person name="Silva R."/>
            <person name="de Souza S.S."/>
            <person name="Klein C.C."/>
            <person name="de Almeida L.G.P."/>
            <person name="Cunha O.L."/>
            <person name="Colabardini A.C."/>
            <person name="Lima B.A."/>
            <person name="Machado C.R."/>
            <person name="Soares C.M.A."/>
            <person name="de Menezes C.B.A."/>
            <person name="Bartolomeu D.C."/>
            <person name="Grisard E.C."/>
            <person name="Fantinatti-Garboggini F."/>
            <person name="Rodrigues-Luiz G.F."/>
            <person name="Wagner G."/>
            <person name="Goldman G.H."/>
            <person name="Fietto J.L.R."/>
            <person name="Ciapina L.P."/>
            <person name="Brocchi M."/>
            <person name="Elias M.C."/>
            <person name="Goldman M.H.S."/>
            <person name="Sagot M.-F."/>
            <person name="Pereira M."/>
            <person name="Stoco P.H."/>
            <person name="Teixeira S.M.R."/>
            <person name="de Mendonca-Neto R.P."/>
            <person name="Maciel T.E.F."/>
            <person name="Mendes T.A.O."/>
            <person name="Urmenyi T.P."/>
            <person name="Teixeira M.M.G."/>
            <person name="de Camargo E.F.P."/>
            <person name="de Sousa W."/>
            <person name="Schenkman S."/>
            <person name="de Vasconcelos A.T.R."/>
        </authorList>
    </citation>
    <scope>NUCLEOTIDE SEQUENCE</scope>
</reference>
<feature type="compositionally biased region" description="Basic and acidic residues" evidence="1">
    <location>
        <begin position="110"/>
        <end position="120"/>
    </location>
</feature>
<proteinExistence type="predicted"/>
<keyword evidence="4" id="KW-1185">Reference proteome</keyword>
<evidence type="ECO:0000313" key="3">
    <source>
        <dbReference type="EMBL" id="EPY37121.1"/>
    </source>
</evidence>
<evidence type="ECO:0000313" key="4">
    <source>
        <dbReference type="Proteomes" id="UP000015354"/>
    </source>
</evidence>
<organism evidence="2 4">
    <name type="scientific">Strigomonas culicis</name>
    <dbReference type="NCBI Taxonomy" id="28005"/>
    <lineage>
        <taxon>Eukaryota</taxon>
        <taxon>Discoba</taxon>
        <taxon>Euglenozoa</taxon>
        <taxon>Kinetoplastea</taxon>
        <taxon>Metakinetoplastina</taxon>
        <taxon>Trypanosomatida</taxon>
        <taxon>Trypanosomatidae</taxon>
        <taxon>Strigomonadinae</taxon>
        <taxon>Strigomonas</taxon>
    </lineage>
</organism>
<dbReference type="EMBL" id="ATMH01006310">
    <property type="protein sequence ID" value="EPY26122.1"/>
    <property type="molecule type" value="Genomic_DNA"/>
</dbReference>
<evidence type="ECO:0000313" key="2">
    <source>
        <dbReference type="EMBL" id="EPY26122.1"/>
    </source>
</evidence>
<protein>
    <submittedName>
        <fullName evidence="2">Uncharacterized protein</fullName>
    </submittedName>
</protein>
<dbReference type="EMBL" id="ATMH01000176">
    <property type="protein sequence ID" value="EPY37121.1"/>
    <property type="molecule type" value="Genomic_DNA"/>
</dbReference>
<reference evidence="2 4" key="1">
    <citation type="journal article" date="2013" name="PLoS ONE">
        <title>Predicting the Proteins of Angomonas deanei, Strigomonas culicis and Their Respective Endosymbionts Reveals New Aspects of the Trypanosomatidae Family.</title>
        <authorList>
            <person name="Motta M.C."/>
            <person name="Martins A.C."/>
            <person name="de Souza S.S."/>
            <person name="Catta-Preta C.M."/>
            <person name="Silva R."/>
            <person name="Klein C.C."/>
            <person name="de Almeida L.G."/>
            <person name="de Lima Cunha O."/>
            <person name="Ciapina L.P."/>
            <person name="Brocchi M."/>
            <person name="Colabardini A.C."/>
            <person name="de Araujo Lima B."/>
            <person name="Machado C.R."/>
            <person name="de Almeida Soares C.M."/>
            <person name="Probst C.M."/>
            <person name="de Menezes C.B."/>
            <person name="Thompson C.E."/>
            <person name="Bartholomeu D.C."/>
            <person name="Gradia D.F."/>
            <person name="Pavoni D.P."/>
            <person name="Grisard E.C."/>
            <person name="Fantinatti-Garboggini F."/>
            <person name="Marchini F.K."/>
            <person name="Rodrigues-Luiz G.F."/>
            <person name="Wagner G."/>
            <person name="Goldman G.H."/>
            <person name="Fietto J.L."/>
            <person name="Elias M.C."/>
            <person name="Goldman M.H."/>
            <person name="Sagot M.F."/>
            <person name="Pereira M."/>
            <person name="Stoco P.H."/>
            <person name="de Mendonca-Neto R.P."/>
            <person name="Teixeira S.M."/>
            <person name="Maciel T.E."/>
            <person name="de Oliveira Mendes T.A."/>
            <person name="Urmenyi T.P."/>
            <person name="de Souza W."/>
            <person name="Schenkman S."/>
            <person name="de Vasconcelos A.T."/>
        </authorList>
    </citation>
    <scope>NUCLEOTIDE SEQUENCE [LARGE SCALE GENOMIC DNA]</scope>
</reference>
<accession>S9U5T3</accession>
<name>S9U5T3_9TRYP</name>
<dbReference type="OrthoDB" id="272784at2759"/>